<proteinExistence type="predicted"/>
<evidence type="ECO:0000256" key="1">
    <source>
        <dbReference type="SAM" id="MobiDB-lite"/>
    </source>
</evidence>
<dbReference type="OrthoDB" id="3794731at2759"/>
<feature type="compositionally biased region" description="Polar residues" evidence="1">
    <location>
        <begin position="167"/>
        <end position="200"/>
    </location>
</feature>
<evidence type="ECO:0000313" key="3">
    <source>
        <dbReference type="Proteomes" id="UP000799757"/>
    </source>
</evidence>
<gene>
    <name evidence="2" type="ORF">K505DRAFT_257323</name>
</gene>
<evidence type="ECO:0000313" key="2">
    <source>
        <dbReference type="EMBL" id="KAF2787613.1"/>
    </source>
</evidence>
<dbReference type="EMBL" id="MU002298">
    <property type="protein sequence ID" value="KAF2787613.1"/>
    <property type="molecule type" value="Genomic_DNA"/>
</dbReference>
<feature type="region of interest" description="Disordered" evidence="1">
    <location>
        <begin position="155"/>
        <end position="204"/>
    </location>
</feature>
<reference evidence="2" key="1">
    <citation type="journal article" date="2020" name="Stud. Mycol.">
        <title>101 Dothideomycetes genomes: a test case for predicting lifestyles and emergence of pathogens.</title>
        <authorList>
            <person name="Haridas S."/>
            <person name="Albert R."/>
            <person name="Binder M."/>
            <person name="Bloem J."/>
            <person name="Labutti K."/>
            <person name="Salamov A."/>
            <person name="Andreopoulos B."/>
            <person name="Baker S."/>
            <person name="Barry K."/>
            <person name="Bills G."/>
            <person name="Bluhm B."/>
            <person name="Cannon C."/>
            <person name="Castanera R."/>
            <person name="Culley D."/>
            <person name="Daum C."/>
            <person name="Ezra D."/>
            <person name="Gonzalez J."/>
            <person name="Henrissat B."/>
            <person name="Kuo A."/>
            <person name="Liang C."/>
            <person name="Lipzen A."/>
            <person name="Lutzoni F."/>
            <person name="Magnuson J."/>
            <person name="Mondo S."/>
            <person name="Nolan M."/>
            <person name="Ohm R."/>
            <person name="Pangilinan J."/>
            <person name="Park H.-J."/>
            <person name="Ramirez L."/>
            <person name="Alfaro M."/>
            <person name="Sun H."/>
            <person name="Tritt A."/>
            <person name="Yoshinaga Y."/>
            <person name="Zwiers L.-H."/>
            <person name="Turgeon B."/>
            <person name="Goodwin S."/>
            <person name="Spatafora J."/>
            <person name="Crous P."/>
            <person name="Grigoriev I."/>
        </authorList>
    </citation>
    <scope>NUCLEOTIDE SEQUENCE</scope>
    <source>
        <strain evidence="2">CBS 109.77</strain>
    </source>
</reference>
<protein>
    <submittedName>
        <fullName evidence="2">Uncharacterized protein</fullName>
    </submittedName>
</protein>
<accession>A0A6A6WUI8</accession>
<dbReference type="Proteomes" id="UP000799757">
    <property type="component" value="Unassembled WGS sequence"/>
</dbReference>
<feature type="compositionally biased region" description="Low complexity" evidence="1">
    <location>
        <begin position="155"/>
        <end position="166"/>
    </location>
</feature>
<organism evidence="2 3">
    <name type="scientific">Melanomma pulvis-pyrius CBS 109.77</name>
    <dbReference type="NCBI Taxonomy" id="1314802"/>
    <lineage>
        <taxon>Eukaryota</taxon>
        <taxon>Fungi</taxon>
        <taxon>Dikarya</taxon>
        <taxon>Ascomycota</taxon>
        <taxon>Pezizomycotina</taxon>
        <taxon>Dothideomycetes</taxon>
        <taxon>Pleosporomycetidae</taxon>
        <taxon>Pleosporales</taxon>
        <taxon>Melanommataceae</taxon>
        <taxon>Melanomma</taxon>
    </lineage>
</organism>
<sequence length="492" mass="54397">MWEQDLQLNNWKTFLPHLPEDFRDQLDLREVFGSGLVWTCTPSDSTPIDEIPLTIAGRPVVIPVEYRYPLMSATTPPPDPHPHFIDPSITIDEATVNDIFNTFEKALGFYLFINGMLQVIVPDGFDFQYAVSHRPNEFGGLKVSYINQDMIPTAETSAESSNSTSTVQPASPTQTQRYASTIGSSRTNISQRPNQGSSPTKLELGSLVQAKVEKSKATERFQGKIGVMTTSNDGYFLVISSHVLTQALTAAKSDAFPGNEWVNSVTIISGNGGKEIGKVSETFDPQARTFPHGFLHDVSLVNVTYAPMHLVSGIKAPLPAEWLSQAGWSKIKYTTQTLFLLDSPQIQSKSIGILGSQCQMVGQGIFRLHSQLEKKARFKFSFGHKRSNSASVSTTPETWTSLVSRSVLYRVDPDFRTPGAQSGTAVCVHEESEDKLEVVKIAGFSSFAQQVSDVQRFDMEGKKFYNRLEEGRVAFYGALQAPEKLRDEHAIA</sequence>
<keyword evidence="3" id="KW-1185">Reference proteome</keyword>
<dbReference type="AlphaFoldDB" id="A0A6A6WUI8"/>
<name>A0A6A6WUI8_9PLEO</name>